<accession>A0A9W8YV52</accession>
<evidence type="ECO:0000313" key="1">
    <source>
        <dbReference type="EMBL" id="KAJ4392203.1"/>
    </source>
</evidence>
<proteinExistence type="predicted"/>
<evidence type="ECO:0000313" key="2">
    <source>
        <dbReference type="Proteomes" id="UP001140453"/>
    </source>
</evidence>
<protein>
    <submittedName>
        <fullName evidence="1">Uncharacterized protein</fullName>
    </submittedName>
</protein>
<dbReference type="AlphaFoldDB" id="A0A9W8YV52"/>
<dbReference type="Proteomes" id="UP001140453">
    <property type="component" value="Unassembled WGS sequence"/>
</dbReference>
<comment type="caution">
    <text evidence="1">The sequence shown here is derived from an EMBL/GenBank/DDBJ whole genome shotgun (WGS) entry which is preliminary data.</text>
</comment>
<keyword evidence="2" id="KW-1185">Reference proteome</keyword>
<reference evidence="1" key="1">
    <citation type="submission" date="2022-10" db="EMBL/GenBank/DDBJ databases">
        <title>Tapping the CABI collections for fungal endophytes: first genome assemblies for Collariella, Neodidymelliopsis, Ascochyta clinopodiicola, Didymella pomorum, Didymosphaeria variabile, Neocosmospora piperis and Neocucurbitaria cava.</title>
        <authorList>
            <person name="Hill R."/>
        </authorList>
    </citation>
    <scope>NUCLEOTIDE SEQUENCE</scope>
    <source>
        <strain evidence="1">IMI 355082</strain>
    </source>
</reference>
<dbReference type="EMBL" id="JAPEVB010000003">
    <property type="protein sequence ID" value="KAJ4392203.1"/>
    <property type="molecule type" value="Genomic_DNA"/>
</dbReference>
<sequence length="69" mass="7468">MSSFGDNAHYFHDKAGSTVTLAQTSCRGKLLTLLWIMNVMVSKHTSRVAHIVSGHVGENARMGHGRMAG</sequence>
<name>A0A9W8YV52_9PEZI</name>
<organism evidence="1 2">
    <name type="scientific">Gnomoniopsis smithogilvyi</name>
    <dbReference type="NCBI Taxonomy" id="1191159"/>
    <lineage>
        <taxon>Eukaryota</taxon>
        <taxon>Fungi</taxon>
        <taxon>Dikarya</taxon>
        <taxon>Ascomycota</taxon>
        <taxon>Pezizomycotina</taxon>
        <taxon>Sordariomycetes</taxon>
        <taxon>Sordariomycetidae</taxon>
        <taxon>Diaporthales</taxon>
        <taxon>Gnomoniaceae</taxon>
        <taxon>Gnomoniopsis</taxon>
    </lineage>
</organism>
<gene>
    <name evidence="1" type="ORF">N0V93_005828</name>
</gene>